<comment type="caution">
    <text evidence="4">The sequence shown here is derived from an EMBL/GenBank/DDBJ whole genome shotgun (WGS) entry which is preliminary data.</text>
</comment>
<evidence type="ECO:0000313" key="5">
    <source>
        <dbReference type="Proteomes" id="UP000317839"/>
    </source>
</evidence>
<dbReference type="GO" id="GO:0006508">
    <property type="term" value="P:proteolysis"/>
    <property type="evidence" value="ECO:0007669"/>
    <property type="project" value="InterPro"/>
</dbReference>
<keyword evidence="1" id="KW-0378">Hydrolase</keyword>
<dbReference type="RefSeq" id="WP_142942616.1">
    <property type="nucleotide sequence ID" value="NZ_VIKR01000003.1"/>
</dbReference>
<feature type="chain" id="PRO_5022200967" evidence="2">
    <location>
        <begin position="23"/>
        <end position="661"/>
    </location>
</feature>
<dbReference type="PRINTS" id="PR00862">
    <property type="entry name" value="PROLIGOPTASE"/>
</dbReference>
<evidence type="ECO:0000256" key="1">
    <source>
        <dbReference type="ARBA" id="ARBA00022801"/>
    </source>
</evidence>
<dbReference type="PANTHER" id="PTHR42776">
    <property type="entry name" value="SERINE PEPTIDASE S9 FAMILY MEMBER"/>
    <property type="match status" value="1"/>
</dbReference>
<dbReference type="Pfam" id="PF00326">
    <property type="entry name" value="Peptidase_S9"/>
    <property type="match status" value="1"/>
</dbReference>
<dbReference type="AlphaFoldDB" id="A0A545T9M7"/>
<dbReference type="Proteomes" id="UP000317839">
    <property type="component" value="Unassembled WGS sequence"/>
</dbReference>
<feature type="signal peptide" evidence="2">
    <location>
        <begin position="1"/>
        <end position="22"/>
    </location>
</feature>
<reference evidence="4 5" key="1">
    <citation type="submission" date="2019-06" db="EMBL/GenBank/DDBJ databases">
        <title>Draft genome of Aliikangiella marina GYP-15.</title>
        <authorList>
            <person name="Wang G."/>
        </authorList>
    </citation>
    <scope>NUCLEOTIDE SEQUENCE [LARGE SCALE GENOMIC DNA]</scope>
    <source>
        <strain evidence="4 5">GYP-15</strain>
    </source>
</reference>
<feature type="domain" description="Peptidase S9 prolyl oligopeptidase catalytic" evidence="3">
    <location>
        <begin position="450"/>
        <end position="660"/>
    </location>
</feature>
<evidence type="ECO:0000256" key="2">
    <source>
        <dbReference type="SAM" id="SignalP"/>
    </source>
</evidence>
<dbReference type="SUPFAM" id="SSF82171">
    <property type="entry name" value="DPP6 N-terminal domain-like"/>
    <property type="match status" value="1"/>
</dbReference>
<name>A0A545T9M7_9GAMM</name>
<dbReference type="EMBL" id="VIKR01000003">
    <property type="protein sequence ID" value="TQV73909.1"/>
    <property type="molecule type" value="Genomic_DNA"/>
</dbReference>
<evidence type="ECO:0000259" key="3">
    <source>
        <dbReference type="Pfam" id="PF00326"/>
    </source>
</evidence>
<dbReference type="PANTHER" id="PTHR42776:SF27">
    <property type="entry name" value="DIPEPTIDYL PEPTIDASE FAMILY MEMBER 6"/>
    <property type="match status" value="1"/>
</dbReference>
<accession>A0A545T9M7</accession>
<gene>
    <name evidence="4" type="ORF">FLL45_13675</name>
</gene>
<keyword evidence="2" id="KW-0732">Signal</keyword>
<evidence type="ECO:0000313" key="4">
    <source>
        <dbReference type="EMBL" id="TQV73909.1"/>
    </source>
</evidence>
<dbReference type="Gene3D" id="3.40.50.1820">
    <property type="entry name" value="alpha/beta hydrolase"/>
    <property type="match status" value="1"/>
</dbReference>
<dbReference type="SUPFAM" id="SSF53474">
    <property type="entry name" value="alpha/beta-Hydrolases"/>
    <property type="match status" value="1"/>
</dbReference>
<organism evidence="4 5">
    <name type="scientific">Aliikangiella marina</name>
    <dbReference type="NCBI Taxonomy" id="1712262"/>
    <lineage>
        <taxon>Bacteria</taxon>
        <taxon>Pseudomonadati</taxon>
        <taxon>Pseudomonadota</taxon>
        <taxon>Gammaproteobacteria</taxon>
        <taxon>Oceanospirillales</taxon>
        <taxon>Pleioneaceae</taxon>
        <taxon>Aliikangiella</taxon>
    </lineage>
</organism>
<dbReference type="OrthoDB" id="4269629at2"/>
<dbReference type="InterPro" id="IPR029058">
    <property type="entry name" value="AB_hydrolase_fold"/>
</dbReference>
<dbReference type="InterPro" id="IPR001375">
    <property type="entry name" value="Peptidase_S9_cat"/>
</dbReference>
<proteinExistence type="predicted"/>
<dbReference type="GO" id="GO:0004252">
    <property type="term" value="F:serine-type endopeptidase activity"/>
    <property type="evidence" value="ECO:0007669"/>
    <property type="project" value="InterPro"/>
</dbReference>
<protein>
    <submittedName>
        <fullName evidence="4">S9 family peptidase</fullName>
    </submittedName>
</protein>
<sequence length="661" mass="74647">MRIKIHHIVLFLLLVISLQTNANNLSMTLDDFIRLPTQTNFQISPDGEKMSVIVKKDGEDLLVILDAKTRQPQKAFNVPGSGKGIGRVYWVNDTRLVYTVTVRYAWDKTLRDTGDLVGVNIDGSKHRYIFGQSAGEMQTGSRIKKNKAAYGNHEIIDMLEDDDEHILIAFYPWRIAGNFWVTNKDAKPKILKLNVYDGSRRQVGGLPMPLASALTDNNSITRFSVAVDKSNNLVLSYKADKDADWENFSLDNFEGKNVIPISFTEDNQSVYLSANVGEGTRALYLMNLNTKAIEKIFHDEKVNISEYIRDFSGKRIVAVGTNWDKPQYHYLDKKDKKAKLHKMLVSSFEGYDITITSSTEDESKVIVHVYSDTNPGDYYLFDTQKLSADYLVTTRPTIKLELMKPMNAVEIKTRDGVALNSFLTLPTKDAKNLPLVVLPHGGPHGVRDYWGFDWEVQLLANRGYAVLQVNYRGSGGFGTQFEEAGHGKWGTLMQDDLTDATKYMIEQGIADPKRICIYGASYGGYAALMGTVREPDLYKCAIGSVGVYDLPIMFEEGDIAESDSGQAYLKEVLGNDIEDQKRRSPVHNVDKIKAEILLIHGEEDERAPIEHAENLMEAFDKIDKSYEWLELGNEGHGYYDEDNRRKVYTKILNFLEKNIGS</sequence>
<dbReference type="FunFam" id="3.40.50.1820:FF:000442">
    <property type="entry name" value="Subfamily S9C unassigned peptidase"/>
    <property type="match status" value="1"/>
</dbReference>
<keyword evidence="5" id="KW-1185">Reference proteome</keyword>
<dbReference type="InterPro" id="IPR002470">
    <property type="entry name" value="Peptidase_S9A"/>
</dbReference>